<dbReference type="RefSeq" id="XP_027615615.1">
    <property type="nucleotide sequence ID" value="XM_027759814.1"/>
</dbReference>
<dbReference type="GeneID" id="38781619"/>
<feature type="region of interest" description="Disordered" evidence="1">
    <location>
        <begin position="263"/>
        <end position="308"/>
    </location>
</feature>
<dbReference type="EMBL" id="BFAD01000006">
    <property type="protein sequence ID" value="GBE84702.1"/>
    <property type="molecule type" value="Genomic_DNA"/>
</dbReference>
<dbReference type="STRING" id="139825.A0A401GR54"/>
<sequence length="359" mass="40650">MTFPIGKTWVAPKLNDSSTQVCQAAKSTALPNQKANQSKKNNTKHTTEPFTGDRTLAQSIMFMHDTLLSQKVARAVAEGDIGRVYEGIKMMLFSFAGSSHLKYVSYLLETICDLELESSEAAKDVFLKNWLVNPSGKAQKYQEGDFTQERYNRELETFVDRKDTQWNADYICKVISPNVHHFMKMKNTYGDGVGLAKHRGEHREPHSKSEVRTLLETYRSEELHRFRSGHSYDSTADTTVDTFGEGVEQLYNGKLQKWITDSTSTRATRSNSQAEELSTMDDADGIDDPYDYDNDDEEDHKQPTYTSGNMVLVDGELQVKLEDISVQSAASYMDEDVDEEVNYAEDSEDTHSDTELGEM</sequence>
<evidence type="ECO:0000313" key="4">
    <source>
        <dbReference type="Proteomes" id="UP000287166"/>
    </source>
</evidence>
<dbReference type="Proteomes" id="UP000287166">
    <property type="component" value="Unassembled WGS sequence"/>
</dbReference>
<feature type="compositionally biased region" description="Acidic residues" evidence="1">
    <location>
        <begin position="278"/>
        <end position="298"/>
    </location>
</feature>
<feature type="compositionally biased region" description="Polar residues" evidence="1">
    <location>
        <begin position="25"/>
        <end position="40"/>
    </location>
</feature>
<protein>
    <recommendedName>
        <fullName evidence="2">DUF6589 domain-containing protein</fullName>
    </recommendedName>
</protein>
<dbReference type="Pfam" id="PF20231">
    <property type="entry name" value="DUF6589"/>
    <property type="match status" value="1"/>
</dbReference>
<dbReference type="InterPro" id="IPR046496">
    <property type="entry name" value="DUF6589"/>
</dbReference>
<evidence type="ECO:0000259" key="2">
    <source>
        <dbReference type="Pfam" id="PF20231"/>
    </source>
</evidence>
<dbReference type="InParanoid" id="A0A401GR54"/>
<evidence type="ECO:0000256" key="1">
    <source>
        <dbReference type="SAM" id="MobiDB-lite"/>
    </source>
</evidence>
<proteinExistence type="predicted"/>
<organism evidence="3 4">
    <name type="scientific">Sparassis crispa</name>
    <dbReference type="NCBI Taxonomy" id="139825"/>
    <lineage>
        <taxon>Eukaryota</taxon>
        <taxon>Fungi</taxon>
        <taxon>Dikarya</taxon>
        <taxon>Basidiomycota</taxon>
        <taxon>Agaricomycotina</taxon>
        <taxon>Agaricomycetes</taxon>
        <taxon>Polyporales</taxon>
        <taxon>Sparassidaceae</taxon>
        <taxon>Sparassis</taxon>
    </lineage>
</organism>
<feature type="region of interest" description="Disordered" evidence="1">
    <location>
        <begin position="25"/>
        <end position="50"/>
    </location>
</feature>
<accession>A0A401GR54</accession>
<comment type="caution">
    <text evidence="3">The sequence shown here is derived from an EMBL/GenBank/DDBJ whole genome shotgun (WGS) entry which is preliminary data.</text>
</comment>
<feature type="domain" description="DUF6589" evidence="2">
    <location>
        <begin position="35"/>
        <end position="202"/>
    </location>
</feature>
<gene>
    <name evidence="3" type="ORF">SCP_0606820</name>
</gene>
<dbReference type="AlphaFoldDB" id="A0A401GR54"/>
<keyword evidence="4" id="KW-1185">Reference proteome</keyword>
<dbReference type="OrthoDB" id="2802300at2759"/>
<reference evidence="3 4" key="1">
    <citation type="journal article" date="2018" name="Sci. Rep.">
        <title>Genome sequence of the cauliflower mushroom Sparassis crispa (Hanabiratake) and its association with beneficial usage.</title>
        <authorList>
            <person name="Kiyama R."/>
            <person name="Furutani Y."/>
            <person name="Kawaguchi K."/>
            <person name="Nakanishi T."/>
        </authorList>
    </citation>
    <scope>NUCLEOTIDE SEQUENCE [LARGE SCALE GENOMIC DNA]</scope>
</reference>
<name>A0A401GR54_9APHY</name>
<feature type="compositionally biased region" description="Polar residues" evidence="1">
    <location>
        <begin position="263"/>
        <end position="276"/>
    </location>
</feature>
<evidence type="ECO:0000313" key="3">
    <source>
        <dbReference type="EMBL" id="GBE84702.1"/>
    </source>
</evidence>